<evidence type="ECO:0008006" key="4">
    <source>
        <dbReference type="Google" id="ProtNLM"/>
    </source>
</evidence>
<accession>A0A210P8J9</accession>
<comment type="caution">
    <text evidence="2">The sequence shown here is derived from an EMBL/GenBank/DDBJ whole genome shotgun (WGS) entry which is preliminary data.</text>
</comment>
<evidence type="ECO:0000313" key="2">
    <source>
        <dbReference type="EMBL" id="OWF32809.1"/>
    </source>
</evidence>
<evidence type="ECO:0000256" key="1">
    <source>
        <dbReference type="SAM" id="MobiDB-lite"/>
    </source>
</evidence>
<sequence>MSLPKIILDTDKTVPIYELPLKIRQGDTGDELQVTLGKSFEKYIDLSKVDIELIAKTPDQRLIKQAVTDKSGNTFKVKFVDEMYAKAGVFRNMYFKIGDDSTSDIKLVVLQGIGSIKEAGSYIDDFETLIEEAESYVSALKDFADTGNATINNKVAELTGKMTDFVNQAQKDLNAAKSAWSTFQSSSQTAAIDQRNGFDTEFNKLISDDKTTFKTISDEFNTAVSNAKSQNTANQTAFESAESKRENDFTNQSADFEKRYVAQGSDFESRFKSYLATLQTDYDDFKKILTTDVADLNTELDKIGADTKALQAKADSIADKLKDVDLSQMQTNKTNIEKLRTDLTATDGKFKNYKTSDELSTLLKTYVLATQLSDTLASFSKSDDVKNWIATSANQTKEYAAESIKAIIGAAPDTLDTIAELADAVTKNKDGVQAINDGITKKADKTDVTALQNTVQAMITSISQADYDALVSAGTVDPKILYVIPDA</sequence>
<reference evidence="2 3" key="1">
    <citation type="submission" date="2017-03" db="EMBL/GenBank/DDBJ databases">
        <title>Genome sequence of Lactobacillus kimchii KACC 12383.</title>
        <authorList>
            <person name="Chun J."/>
        </authorList>
    </citation>
    <scope>NUCLEOTIDE SEQUENCE [LARGE SCALE GENOMIC DNA]</scope>
    <source>
        <strain evidence="2 3">KACC 12383</strain>
    </source>
</reference>
<dbReference type="AlphaFoldDB" id="A0A210P8J9"/>
<feature type="region of interest" description="Disordered" evidence="1">
    <location>
        <begin position="231"/>
        <end position="250"/>
    </location>
</feature>
<organism evidence="2 3">
    <name type="scientific">Companilactobacillus kimchii</name>
    <dbReference type="NCBI Taxonomy" id="2801452"/>
    <lineage>
        <taxon>Bacteria</taxon>
        <taxon>Bacillati</taxon>
        <taxon>Bacillota</taxon>
        <taxon>Bacilli</taxon>
        <taxon>Lactobacillales</taxon>
        <taxon>Lactobacillaceae</taxon>
        <taxon>Companilactobacillus</taxon>
    </lineage>
</organism>
<name>A0A210P8J9_9LACO</name>
<protein>
    <recommendedName>
        <fullName evidence="4">BppU N-terminal domain-containing protein</fullName>
    </recommendedName>
</protein>
<dbReference type="EMBL" id="MXAL01000007">
    <property type="protein sequence ID" value="OWF32809.1"/>
    <property type="molecule type" value="Genomic_DNA"/>
</dbReference>
<proteinExistence type="predicted"/>
<dbReference type="Proteomes" id="UP000196649">
    <property type="component" value="Unassembled WGS sequence"/>
</dbReference>
<gene>
    <name evidence="2" type="ORF">LKACC12383_01682</name>
</gene>
<dbReference type="RefSeq" id="WP_056967692.1">
    <property type="nucleotide sequence ID" value="NZ_LNUB01000005.1"/>
</dbReference>
<evidence type="ECO:0000313" key="3">
    <source>
        <dbReference type="Proteomes" id="UP000196649"/>
    </source>
</evidence>